<organism evidence="1 2">
    <name type="scientific">Hyunsoonleella aquatilis</name>
    <dbReference type="NCBI Taxonomy" id="2762758"/>
    <lineage>
        <taxon>Bacteria</taxon>
        <taxon>Pseudomonadati</taxon>
        <taxon>Bacteroidota</taxon>
        <taxon>Flavobacteriia</taxon>
        <taxon>Flavobacteriales</taxon>
        <taxon>Flavobacteriaceae</taxon>
    </lineage>
</organism>
<name>A0A923KJ98_9FLAO</name>
<keyword evidence="2" id="KW-1185">Reference proteome</keyword>
<dbReference type="Proteomes" id="UP000656244">
    <property type="component" value="Unassembled WGS sequence"/>
</dbReference>
<evidence type="ECO:0000313" key="2">
    <source>
        <dbReference type="Proteomes" id="UP000656244"/>
    </source>
</evidence>
<sequence>METTKHMKFKGVPIDGTLKEYVLKTKAVGFTHIGTEAGIAMLKDDYPFS</sequence>
<comment type="caution">
    <text evidence="1">The sequence shown here is derived from an EMBL/GenBank/DDBJ whole genome shotgun (WGS) entry which is preliminary data.</text>
</comment>
<proteinExistence type="predicted"/>
<dbReference type="AlphaFoldDB" id="A0A923KJ98"/>
<accession>A0A923KJ98</accession>
<dbReference type="RefSeq" id="WP_186563845.1">
    <property type="nucleotide sequence ID" value="NZ_JACNMF010000006.1"/>
</dbReference>
<evidence type="ECO:0000313" key="1">
    <source>
        <dbReference type="EMBL" id="MBC3759879.1"/>
    </source>
</evidence>
<protein>
    <submittedName>
        <fullName evidence="1">Uncharacterized protein</fullName>
    </submittedName>
</protein>
<dbReference type="EMBL" id="JACNMF010000006">
    <property type="protein sequence ID" value="MBC3759879.1"/>
    <property type="molecule type" value="Genomic_DNA"/>
</dbReference>
<gene>
    <name evidence="1" type="ORF">H7U19_15815</name>
</gene>
<reference evidence="1" key="1">
    <citation type="submission" date="2020-08" db="EMBL/GenBank/DDBJ databases">
        <title>Hyunsoonleella sp. strain SJ7 genome sequencing and assembly.</title>
        <authorList>
            <person name="Kim I."/>
        </authorList>
    </citation>
    <scope>NUCLEOTIDE SEQUENCE</scope>
    <source>
        <strain evidence="1">SJ7</strain>
    </source>
</reference>